<dbReference type="RefSeq" id="WP_100349408.1">
    <property type="nucleotide sequence ID" value="NZ_PGTZ01000007.1"/>
</dbReference>
<dbReference type="OrthoDB" id="9771302at2"/>
<dbReference type="EMBL" id="PGTZ01000007">
    <property type="protein sequence ID" value="PJI93764.1"/>
    <property type="molecule type" value="Genomic_DNA"/>
</dbReference>
<comment type="caution">
    <text evidence="3">The sequence shown here is derived from an EMBL/GenBank/DDBJ whole genome shotgun (WGS) entry which is preliminary data.</text>
</comment>
<dbReference type="SUPFAM" id="SSF51735">
    <property type="entry name" value="NAD(P)-binding Rossmann-fold domains"/>
    <property type="match status" value="1"/>
</dbReference>
<reference evidence="3 4" key="1">
    <citation type="submission" date="2017-11" db="EMBL/GenBank/DDBJ databases">
        <title>Genomic Encyclopedia of Archaeal and Bacterial Type Strains, Phase II (KMG-II): From Individual Species to Whole Genera.</title>
        <authorList>
            <person name="Goeker M."/>
        </authorList>
    </citation>
    <scope>NUCLEOTIDE SEQUENCE [LARGE SCALE GENOMIC DNA]</scope>
    <source>
        <strain evidence="3 4">DSM 22413</strain>
    </source>
</reference>
<dbReference type="InterPro" id="IPR036291">
    <property type="entry name" value="NAD(P)-bd_dom_sf"/>
</dbReference>
<sequence length="278" mass="29365">MTDETARTVAVVGATGQVGQVVVRDADARGLAVRGVSRSVPADDDPRRAAGATYSAVDVLGAAQEPTVAALATAFEGADAVVLATNATAGDLDVYRTGTRRVVEAAGRAGVRRLVVLSIANVDQGTDYPYYAAHAEQNEIALAGPVPATVVRATQFHTFLAYVRSVPPARTLTRLGLLPYPRGTRFQTIDVRDVARLLVDATSDDGPARAVDVGGPQVRDAKDLVHAERAARGSRRVPVGVRVPGPVGTFFREGRNLVPDHHEGRITFDEWLRSGDGV</sequence>
<dbReference type="Pfam" id="PF13460">
    <property type="entry name" value="NAD_binding_10"/>
    <property type="match status" value="1"/>
</dbReference>
<accession>A0A2M8WSA7</accession>
<keyword evidence="1" id="KW-0521">NADP</keyword>
<dbReference type="PANTHER" id="PTHR42748:SF3">
    <property type="entry name" value="BLL4366 PROTEIN"/>
    <property type="match status" value="1"/>
</dbReference>
<dbReference type="PANTHER" id="PTHR42748">
    <property type="entry name" value="NITROGEN METABOLITE REPRESSION PROTEIN NMRA FAMILY MEMBER"/>
    <property type="match status" value="1"/>
</dbReference>
<proteinExistence type="predicted"/>
<evidence type="ECO:0000313" key="4">
    <source>
        <dbReference type="Proteomes" id="UP000231586"/>
    </source>
</evidence>
<dbReference type="Proteomes" id="UP000231586">
    <property type="component" value="Unassembled WGS sequence"/>
</dbReference>
<evidence type="ECO:0000256" key="1">
    <source>
        <dbReference type="ARBA" id="ARBA00022857"/>
    </source>
</evidence>
<dbReference type="AlphaFoldDB" id="A0A2M8WSA7"/>
<evidence type="ECO:0000259" key="2">
    <source>
        <dbReference type="Pfam" id="PF13460"/>
    </source>
</evidence>
<dbReference type="InterPro" id="IPR016040">
    <property type="entry name" value="NAD(P)-bd_dom"/>
</dbReference>
<organism evidence="3 4">
    <name type="scientific">Luteimicrobium subarcticum</name>
    <dbReference type="NCBI Taxonomy" id="620910"/>
    <lineage>
        <taxon>Bacteria</taxon>
        <taxon>Bacillati</taxon>
        <taxon>Actinomycetota</taxon>
        <taxon>Actinomycetes</taxon>
        <taxon>Micrococcales</taxon>
        <taxon>Luteimicrobium</taxon>
    </lineage>
</organism>
<gene>
    <name evidence="3" type="ORF">CLV34_1239</name>
</gene>
<dbReference type="Gene3D" id="3.40.50.720">
    <property type="entry name" value="NAD(P)-binding Rossmann-like Domain"/>
    <property type="match status" value="1"/>
</dbReference>
<dbReference type="InterPro" id="IPR051164">
    <property type="entry name" value="NmrA-like_oxidored"/>
</dbReference>
<keyword evidence="4" id="KW-1185">Reference proteome</keyword>
<protein>
    <submittedName>
        <fullName evidence="3">Uncharacterized protein YbjT (DUF2867 family)</fullName>
    </submittedName>
</protein>
<feature type="domain" description="NAD(P)-binding" evidence="2">
    <location>
        <begin position="13"/>
        <end position="158"/>
    </location>
</feature>
<name>A0A2M8WSA7_9MICO</name>
<evidence type="ECO:0000313" key="3">
    <source>
        <dbReference type="EMBL" id="PJI93764.1"/>
    </source>
</evidence>